<evidence type="ECO:0000259" key="2">
    <source>
        <dbReference type="Pfam" id="PF05764"/>
    </source>
</evidence>
<dbReference type="PANTHER" id="PTHR31827:SF1">
    <property type="entry name" value="EMB|CAB89363.1"/>
    <property type="match status" value="1"/>
</dbReference>
<evidence type="ECO:0000313" key="5">
    <source>
        <dbReference type="Proteomes" id="UP000054928"/>
    </source>
</evidence>
<dbReference type="Proteomes" id="UP000054928">
    <property type="component" value="Unassembled WGS sequence"/>
</dbReference>
<evidence type="ECO:0000313" key="4">
    <source>
        <dbReference type="EMBL" id="CEG37862.1"/>
    </source>
</evidence>
<sequence length="603" mass="68424">MAMSLQFPYYPLHSQYVEEETLDETQPLEDSAYNFQVTGVSSFFPPYKNERTFGLTSRSHGPQMSPQVNWTQLEETAAIDLRPFVPRELESITNAPLLWMHENHGHYQAMIGEDMYAPLPLQPSIRYQHQDGKLKEEFNVYIGDSLAGHATVLPMPSTLNVPQAPSFSLQEPKERRKLCCEEGCKSQARALGRCKRHGGSKRCMSSGCDKSVQSRGLCIRHGGGSRCRESGCTRASQSFGKCKLHGGGRPCSIKGCQKGAHLKRLCRQHGGGIKCCIIECQKWAQRQGMCMKHVKEILKAIQHYMPMRERQSDGSSRKVLPARLSRGTRIRKLIGEEADADASFWGQEAWQEDGEDEDYSTEAEEEDVVDSDFDTQEIPDEEIHDAEEDEKRTQRKRPATSLGRYKEPIQSRSAKRKVVSVHHKPPIAIVSTTPTFTYKAPTVRFSTTQKLSESSEMRRRASDEAAKIAAKSKKLTIEKTGNRLTQAQLLAEAVKTEVENTQSLQRLERLEEEKKAESAAPKAPFTGQMIRYHSKLGTQKTITFLNTLDFPPIFNQPKPKKRISSQHQKSLQLKLKQEEKDQNDSTQEQDYEEKDCQQHELVH</sequence>
<dbReference type="Pfam" id="PF05764">
    <property type="entry name" value="YL1"/>
    <property type="match status" value="1"/>
</dbReference>
<dbReference type="Pfam" id="PF24906">
    <property type="entry name" value="Zf_WRKY19"/>
    <property type="match status" value="1"/>
</dbReference>
<name>A0A0P1ABZ3_PLAHL</name>
<dbReference type="InterPro" id="IPR046757">
    <property type="entry name" value="YL1_N"/>
</dbReference>
<evidence type="ECO:0000256" key="1">
    <source>
        <dbReference type="SAM" id="MobiDB-lite"/>
    </source>
</evidence>
<keyword evidence="5" id="KW-1185">Reference proteome</keyword>
<feature type="domain" description="WRKY19-like zinc finger" evidence="3">
    <location>
        <begin position="201"/>
        <end position="223"/>
    </location>
</feature>
<accession>A0A0P1ABZ3</accession>
<feature type="domain" description="Vps72/YL1 N-terminal" evidence="2">
    <location>
        <begin position="321"/>
        <end position="534"/>
    </location>
</feature>
<dbReference type="RefSeq" id="XP_024574231.1">
    <property type="nucleotide sequence ID" value="XM_024723233.1"/>
</dbReference>
<reference evidence="5" key="1">
    <citation type="submission" date="2014-09" db="EMBL/GenBank/DDBJ databases">
        <authorList>
            <person name="Sharma Rahul"/>
            <person name="Thines Marco"/>
        </authorList>
    </citation>
    <scope>NUCLEOTIDE SEQUENCE [LARGE SCALE GENOMIC DNA]</scope>
</reference>
<dbReference type="AlphaFoldDB" id="A0A0P1ABZ3"/>
<protein>
    <submittedName>
        <fullName evidence="4">Uncharacterized protein</fullName>
    </submittedName>
</protein>
<dbReference type="STRING" id="4781.A0A0P1ABZ3"/>
<feature type="compositionally biased region" description="Basic and acidic residues" evidence="1">
    <location>
        <begin position="506"/>
        <end position="517"/>
    </location>
</feature>
<evidence type="ECO:0000259" key="3">
    <source>
        <dbReference type="Pfam" id="PF24906"/>
    </source>
</evidence>
<feature type="region of interest" description="Disordered" evidence="1">
    <location>
        <begin position="497"/>
        <end position="528"/>
    </location>
</feature>
<feature type="compositionally biased region" description="Basic and acidic residues" evidence="1">
    <location>
        <begin position="594"/>
        <end position="603"/>
    </location>
</feature>
<organism evidence="4 5">
    <name type="scientific">Plasmopara halstedii</name>
    <name type="common">Downy mildew of sunflower</name>
    <dbReference type="NCBI Taxonomy" id="4781"/>
    <lineage>
        <taxon>Eukaryota</taxon>
        <taxon>Sar</taxon>
        <taxon>Stramenopiles</taxon>
        <taxon>Oomycota</taxon>
        <taxon>Peronosporomycetes</taxon>
        <taxon>Peronosporales</taxon>
        <taxon>Peronosporaceae</taxon>
        <taxon>Plasmopara</taxon>
    </lineage>
</organism>
<dbReference type="OrthoDB" id="78296at2759"/>
<dbReference type="InterPro" id="IPR056866">
    <property type="entry name" value="Znf_WRKY19"/>
</dbReference>
<feature type="region of interest" description="Disordered" evidence="1">
    <location>
        <begin position="548"/>
        <end position="603"/>
    </location>
</feature>
<feature type="compositionally biased region" description="Low complexity" evidence="1">
    <location>
        <begin position="565"/>
        <end position="574"/>
    </location>
</feature>
<feature type="compositionally biased region" description="Acidic residues" evidence="1">
    <location>
        <begin position="350"/>
        <end position="388"/>
    </location>
</feature>
<dbReference type="PANTHER" id="PTHR31827">
    <property type="entry name" value="EMB|CAB89363.1"/>
    <property type="match status" value="1"/>
</dbReference>
<dbReference type="EMBL" id="CCYD01000291">
    <property type="protein sequence ID" value="CEG37862.1"/>
    <property type="molecule type" value="Genomic_DNA"/>
</dbReference>
<feature type="region of interest" description="Disordered" evidence="1">
    <location>
        <begin position="344"/>
        <end position="420"/>
    </location>
</feature>
<dbReference type="GeneID" id="36400968"/>
<proteinExistence type="predicted"/>